<protein>
    <submittedName>
        <fullName evidence="2">Uncharacterized protein</fullName>
    </submittedName>
</protein>
<keyword evidence="3" id="KW-1185">Reference proteome</keyword>
<dbReference type="OrthoDB" id="3261262at2759"/>
<reference evidence="2 3" key="1">
    <citation type="submission" date="2014-04" db="EMBL/GenBank/DDBJ databases">
        <authorList>
            <consortium name="DOE Joint Genome Institute"/>
            <person name="Kuo A."/>
            <person name="Girlanda M."/>
            <person name="Perotto S."/>
            <person name="Kohler A."/>
            <person name="Nagy L.G."/>
            <person name="Floudas D."/>
            <person name="Copeland A."/>
            <person name="Barry K.W."/>
            <person name="Cichocki N."/>
            <person name="Veneault-Fourrey C."/>
            <person name="LaButti K."/>
            <person name="Lindquist E.A."/>
            <person name="Lipzen A."/>
            <person name="Lundell T."/>
            <person name="Morin E."/>
            <person name="Murat C."/>
            <person name="Sun H."/>
            <person name="Tunlid A."/>
            <person name="Henrissat B."/>
            <person name="Grigoriev I.V."/>
            <person name="Hibbett D.S."/>
            <person name="Martin F."/>
            <person name="Nordberg H.P."/>
            <person name="Cantor M.N."/>
            <person name="Hua S.X."/>
        </authorList>
    </citation>
    <scope>NUCLEOTIDE SEQUENCE [LARGE SCALE GENOMIC DNA]</scope>
    <source>
        <strain evidence="2 3">MUT 4182</strain>
    </source>
</reference>
<sequence length="530" mass="54991">MKAEPNFGATPPNFEFIENSSVPVQPSEEAAVPIPVVEPQSSPAEDGLDPNAVNPQAIDAIAPQGGSDEAGSGAMQQASEGISSSPSSTTSASIFSADPTILPVSFDASTLPPTATPLEGLLVDQQFGGPIPQPDSTTFVDSILAFLQAGVLPPPQDSMFARAPSVVGQDPNTVISQDMDALLSCGGGNNLNTDSMEVESSAPSSMSNAPDVNAAAVNPSMVFYPPFDPTTATGFGNPAPVSQQLAGEQDSAGVFDGITAMMEASPLPPSSQGMAFAGAPSTINQQWESFQPLPNPGFGISLGQEPSFVPNAVTPMPMGNIVAEQPLGNVEPTPQQDQNPLFDWIFGVFTNLSPNPNEPLDPSQVNNIPFIPLVAPQLDNIPVEPNSSTMPPPPYPPIQPSPAAISPSFFVGQAQDPGYFTGSLPFGSNQTASFVSTPIPPPPLTPLAAPIFASPFGQIPETTPLDPPYMASATVPISAPVAADEHTHPYYTGTADDDDITLGDIDDDEDWRQINASADRSSSAPFHLLI</sequence>
<dbReference type="Proteomes" id="UP000054248">
    <property type="component" value="Unassembled WGS sequence"/>
</dbReference>
<dbReference type="EMBL" id="KN822946">
    <property type="protein sequence ID" value="KIO33788.1"/>
    <property type="molecule type" value="Genomic_DNA"/>
</dbReference>
<name>A0A0C3LII4_9AGAM</name>
<accession>A0A0C3LII4</accession>
<evidence type="ECO:0000313" key="3">
    <source>
        <dbReference type="Proteomes" id="UP000054248"/>
    </source>
</evidence>
<organism evidence="2 3">
    <name type="scientific">Tulasnella calospora MUT 4182</name>
    <dbReference type="NCBI Taxonomy" id="1051891"/>
    <lineage>
        <taxon>Eukaryota</taxon>
        <taxon>Fungi</taxon>
        <taxon>Dikarya</taxon>
        <taxon>Basidiomycota</taxon>
        <taxon>Agaricomycotina</taxon>
        <taxon>Agaricomycetes</taxon>
        <taxon>Cantharellales</taxon>
        <taxon>Tulasnellaceae</taxon>
        <taxon>Tulasnella</taxon>
    </lineage>
</organism>
<reference evidence="3" key="2">
    <citation type="submission" date="2015-01" db="EMBL/GenBank/DDBJ databases">
        <title>Evolutionary Origins and Diversification of the Mycorrhizal Mutualists.</title>
        <authorList>
            <consortium name="DOE Joint Genome Institute"/>
            <consortium name="Mycorrhizal Genomics Consortium"/>
            <person name="Kohler A."/>
            <person name="Kuo A."/>
            <person name="Nagy L.G."/>
            <person name="Floudas D."/>
            <person name="Copeland A."/>
            <person name="Barry K.W."/>
            <person name="Cichocki N."/>
            <person name="Veneault-Fourrey C."/>
            <person name="LaButti K."/>
            <person name="Lindquist E.A."/>
            <person name="Lipzen A."/>
            <person name="Lundell T."/>
            <person name="Morin E."/>
            <person name="Murat C."/>
            <person name="Riley R."/>
            <person name="Ohm R."/>
            <person name="Sun H."/>
            <person name="Tunlid A."/>
            <person name="Henrissat B."/>
            <person name="Grigoriev I.V."/>
            <person name="Hibbett D.S."/>
            <person name="Martin F."/>
        </authorList>
    </citation>
    <scope>NUCLEOTIDE SEQUENCE [LARGE SCALE GENOMIC DNA]</scope>
    <source>
        <strain evidence="3">MUT 4182</strain>
    </source>
</reference>
<evidence type="ECO:0000313" key="2">
    <source>
        <dbReference type="EMBL" id="KIO33788.1"/>
    </source>
</evidence>
<dbReference type="AlphaFoldDB" id="A0A0C3LII4"/>
<dbReference type="HOGENOM" id="CLU_514077_0_0_1"/>
<evidence type="ECO:0000256" key="1">
    <source>
        <dbReference type="SAM" id="MobiDB-lite"/>
    </source>
</evidence>
<gene>
    <name evidence="2" type="ORF">M407DRAFT_229651</name>
</gene>
<feature type="compositionally biased region" description="Low complexity" evidence="1">
    <location>
        <begin position="82"/>
        <end position="94"/>
    </location>
</feature>
<feature type="region of interest" description="Disordered" evidence="1">
    <location>
        <begin position="1"/>
        <end position="94"/>
    </location>
</feature>
<proteinExistence type="predicted"/>